<evidence type="ECO:0000313" key="3">
    <source>
        <dbReference type="Proteomes" id="UP000799771"/>
    </source>
</evidence>
<feature type="non-terminal residue" evidence="2">
    <location>
        <position position="212"/>
    </location>
</feature>
<feature type="transmembrane region" description="Helical" evidence="1">
    <location>
        <begin position="63"/>
        <end position="81"/>
    </location>
</feature>
<keyword evidence="1" id="KW-1133">Transmembrane helix</keyword>
<evidence type="ECO:0000256" key="1">
    <source>
        <dbReference type="SAM" id="Phobius"/>
    </source>
</evidence>
<reference evidence="2" key="1">
    <citation type="journal article" date="2020" name="Stud. Mycol.">
        <title>101 Dothideomycetes genomes: a test case for predicting lifestyles and emergence of pathogens.</title>
        <authorList>
            <person name="Haridas S."/>
            <person name="Albert R."/>
            <person name="Binder M."/>
            <person name="Bloem J."/>
            <person name="Labutti K."/>
            <person name="Salamov A."/>
            <person name="Andreopoulos B."/>
            <person name="Baker S."/>
            <person name="Barry K."/>
            <person name="Bills G."/>
            <person name="Bluhm B."/>
            <person name="Cannon C."/>
            <person name="Castanera R."/>
            <person name="Culley D."/>
            <person name="Daum C."/>
            <person name="Ezra D."/>
            <person name="Gonzalez J."/>
            <person name="Henrissat B."/>
            <person name="Kuo A."/>
            <person name="Liang C."/>
            <person name="Lipzen A."/>
            <person name="Lutzoni F."/>
            <person name="Magnuson J."/>
            <person name="Mondo S."/>
            <person name="Nolan M."/>
            <person name="Ohm R."/>
            <person name="Pangilinan J."/>
            <person name="Park H.-J."/>
            <person name="Ramirez L."/>
            <person name="Alfaro M."/>
            <person name="Sun H."/>
            <person name="Tritt A."/>
            <person name="Yoshinaga Y."/>
            <person name="Zwiers L.-H."/>
            <person name="Turgeon B."/>
            <person name="Goodwin S."/>
            <person name="Spatafora J."/>
            <person name="Crous P."/>
            <person name="Grigoriev I."/>
        </authorList>
    </citation>
    <scope>NUCLEOTIDE SEQUENCE</scope>
    <source>
        <strain evidence="2">CBS 119687</strain>
    </source>
</reference>
<protein>
    <submittedName>
        <fullName evidence="2">Uncharacterized protein</fullName>
    </submittedName>
</protein>
<gene>
    <name evidence="2" type="ORF">P153DRAFT_404800</name>
</gene>
<keyword evidence="3" id="KW-1185">Reference proteome</keyword>
<accession>A0A6A6ABQ8</accession>
<dbReference type="RefSeq" id="XP_033522984.1">
    <property type="nucleotide sequence ID" value="XM_033672004.1"/>
</dbReference>
<keyword evidence="1" id="KW-0812">Transmembrane</keyword>
<organism evidence="2 3">
    <name type="scientific">Dothidotthia symphoricarpi CBS 119687</name>
    <dbReference type="NCBI Taxonomy" id="1392245"/>
    <lineage>
        <taxon>Eukaryota</taxon>
        <taxon>Fungi</taxon>
        <taxon>Dikarya</taxon>
        <taxon>Ascomycota</taxon>
        <taxon>Pezizomycotina</taxon>
        <taxon>Dothideomycetes</taxon>
        <taxon>Pleosporomycetidae</taxon>
        <taxon>Pleosporales</taxon>
        <taxon>Dothidotthiaceae</taxon>
        <taxon>Dothidotthia</taxon>
    </lineage>
</organism>
<sequence length="212" mass="23322">PKYHHRSGLDVLAETDVHGPGDVTTEKRSDEATRAVHGNLVLPALTVATVAVAEDWFDFDPTLVQWVHSGLVVIAGIALIAPIAPIAWIVVIVVAVVAVVVVAIVAVVAVEKSAILVDGSVCPQSQPVICDNCFVGSHFLRRRDHQRDLTEGVLRYQASMKHQQYKNRWRQVHVSTRYDFDDSPCPSARKHDLKLCLVLRCIVIDFHDVVGA</sequence>
<evidence type="ECO:0000313" key="2">
    <source>
        <dbReference type="EMBL" id="KAF2128595.1"/>
    </source>
</evidence>
<proteinExistence type="predicted"/>
<dbReference type="EMBL" id="ML977508">
    <property type="protein sequence ID" value="KAF2128595.1"/>
    <property type="molecule type" value="Genomic_DNA"/>
</dbReference>
<name>A0A6A6ABQ8_9PLEO</name>
<keyword evidence="1" id="KW-0472">Membrane</keyword>
<dbReference type="GeneID" id="54412436"/>
<feature type="non-terminal residue" evidence="2">
    <location>
        <position position="1"/>
    </location>
</feature>
<feature type="transmembrane region" description="Helical" evidence="1">
    <location>
        <begin position="88"/>
        <end position="110"/>
    </location>
</feature>
<dbReference type="AlphaFoldDB" id="A0A6A6ABQ8"/>
<dbReference type="Proteomes" id="UP000799771">
    <property type="component" value="Unassembled WGS sequence"/>
</dbReference>